<dbReference type="GO" id="GO:0005634">
    <property type="term" value="C:nucleus"/>
    <property type="evidence" value="ECO:0007669"/>
    <property type="project" value="TreeGrafter"/>
</dbReference>
<proteinExistence type="predicted"/>
<dbReference type="InterPro" id="IPR052800">
    <property type="entry name" value="DNA_Repair_Helicase_ZGRF1"/>
</dbReference>
<dbReference type="Pfam" id="PF10382">
    <property type="entry name" value="ZGRF1-like_N"/>
    <property type="match status" value="1"/>
</dbReference>
<reference evidence="4" key="1">
    <citation type="journal article" date="2020" name="Stud. Mycol.">
        <title>101 Dothideomycetes genomes: a test case for predicting lifestyles and emergence of pathogens.</title>
        <authorList>
            <person name="Haridas S."/>
            <person name="Albert R."/>
            <person name="Binder M."/>
            <person name="Bloem J."/>
            <person name="Labutti K."/>
            <person name="Salamov A."/>
            <person name="Andreopoulos B."/>
            <person name="Baker S."/>
            <person name="Barry K."/>
            <person name="Bills G."/>
            <person name="Bluhm B."/>
            <person name="Cannon C."/>
            <person name="Castanera R."/>
            <person name="Culley D."/>
            <person name="Daum C."/>
            <person name="Ezra D."/>
            <person name="Gonzalez J."/>
            <person name="Henrissat B."/>
            <person name="Kuo A."/>
            <person name="Liang C."/>
            <person name="Lipzen A."/>
            <person name="Lutzoni F."/>
            <person name="Magnuson J."/>
            <person name="Mondo S."/>
            <person name="Nolan M."/>
            <person name="Ohm R."/>
            <person name="Pangilinan J."/>
            <person name="Park H.-J."/>
            <person name="Ramirez L."/>
            <person name="Alfaro M."/>
            <person name="Sun H."/>
            <person name="Tritt A."/>
            <person name="Yoshinaga Y."/>
            <person name="Zwiers L.-H."/>
            <person name="Turgeon B."/>
            <person name="Goodwin S."/>
            <person name="Spatafora J."/>
            <person name="Crous P."/>
            <person name="Grigoriev I."/>
        </authorList>
    </citation>
    <scope>NUCLEOTIDE SEQUENCE</scope>
    <source>
        <strain evidence="4">CBS 133067</strain>
    </source>
</reference>
<dbReference type="AlphaFoldDB" id="A0A9P4IKX6"/>
<dbReference type="OrthoDB" id="6513042at2759"/>
<keyword evidence="5" id="KW-1185">Reference proteome</keyword>
<dbReference type="PANTHER" id="PTHR28535">
    <property type="entry name" value="ZINC FINGER GRF-TYPE CONTAINING 1"/>
    <property type="match status" value="1"/>
</dbReference>
<dbReference type="GO" id="GO:0006302">
    <property type="term" value="P:double-strand break repair"/>
    <property type="evidence" value="ECO:0007669"/>
    <property type="project" value="TreeGrafter"/>
</dbReference>
<feature type="region of interest" description="Disordered" evidence="2">
    <location>
        <begin position="504"/>
        <end position="571"/>
    </location>
</feature>
<evidence type="ECO:0000313" key="5">
    <source>
        <dbReference type="Proteomes" id="UP000799772"/>
    </source>
</evidence>
<evidence type="ECO:0000256" key="1">
    <source>
        <dbReference type="SAM" id="Coils"/>
    </source>
</evidence>
<accession>A0A9P4IKX6</accession>
<dbReference type="PANTHER" id="PTHR28535:SF1">
    <property type="entry name" value="PROTEIN ZGRF1"/>
    <property type="match status" value="1"/>
</dbReference>
<feature type="coiled-coil region" evidence="1">
    <location>
        <begin position="418"/>
        <end position="445"/>
    </location>
</feature>
<feature type="region of interest" description="Disordered" evidence="2">
    <location>
        <begin position="173"/>
        <end position="217"/>
    </location>
</feature>
<feature type="region of interest" description="Disordered" evidence="2">
    <location>
        <begin position="445"/>
        <end position="481"/>
    </location>
</feature>
<name>A0A9P4IKX6_9PEZI</name>
<feature type="compositionally biased region" description="Basic and acidic residues" evidence="2">
    <location>
        <begin position="356"/>
        <end position="368"/>
    </location>
</feature>
<dbReference type="Proteomes" id="UP000799772">
    <property type="component" value="Unassembled WGS sequence"/>
</dbReference>
<feature type="compositionally biased region" description="Basic and acidic residues" evidence="2">
    <location>
        <begin position="326"/>
        <end position="347"/>
    </location>
</feature>
<keyword evidence="1" id="KW-0175">Coiled coil</keyword>
<gene>
    <name evidence="4" type="ORF">NA57DRAFT_74716</name>
</gene>
<comment type="caution">
    <text evidence="4">The sequence shown here is derived from an EMBL/GenBank/DDBJ whole genome shotgun (WGS) entry which is preliminary data.</text>
</comment>
<feature type="region of interest" description="Disordered" evidence="2">
    <location>
        <begin position="276"/>
        <end position="381"/>
    </location>
</feature>
<protein>
    <recommendedName>
        <fullName evidence="3">5'-3' DNA helicase ZGRF1-like N-terminal domain-containing protein</fullName>
    </recommendedName>
</protein>
<feature type="compositionally biased region" description="Basic and acidic residues" evidence="2">
    <location>
        <begin position="173"/>
        <end position="188"/>
    </location>
</feature>
<evidence type="ECO:0000256" key="2">
    <source>
        <dbReference type="SAM" id="MobiDB-lite"/>
    </source>
</evidence>
<dbReference type="GO" id="GO:0035861">
    <property type="term" value="C:site of double-strand break"/>
    <property type="evidence" value="ECO:0007669"/>
    <property type="project" value="TreeGrafter"/>
</dbReference>
<dbReference type="InterPro" id="IPR018838">
    <property type="entry name" value="ZGRF1-like_N"/>
</dbReference>
<evidence type="ECO:0000259" key="3">
    <source>
        <dbReference type="Pfam" id="PF10382"/>
    </source>
</evidence>
<organism evidence="4 5">
    <name type="scientific">Rhizodiscina lignyota</name>
    <dbReference type="NCBI Taxonomy" id="1504668"/>
    <lineage>
        <taxon>Eukaryota</taxon>
        <taxon>Fungi</taxon>
        <taxon>Dikarya</taxon>
        <taxon>Ascomycota</taxon>
        <taxon>Pezizomycotina</taxon>
        <taxon>Dothideomycetes</taxon>
        <taxon>Pleosporomycetidae</taxon>
        <taxon>Aulographales</taxon>
        <taxon>Rhizodiscinaceae</taxon>
        <taxon>Rhizodiscina</taxon>
    </lineage>
</organism>
<evidence type="ECO:0000313" key="4">
    <source>
        <dbReference type="EMBL" id="KAF2101130.1"/>
    </source>
</evidence>
<sequence>MSAPIARSSTAYTVPPTQNTAPVLEFRCLYTHDIRRKQKRWQDGVLRFHTFNRRIMVYDDTGGLIGDKHLKQEGFVAEGDELTLDRGALVEVGEALLTLQTDISPLFQRKNQGNATPEKTPTDVATASRVALTATSAASVQTAQPRHKSLNALLGPRKGLHGKAVLPTKSPYELRQEDRENVPEEHAAKRQKLQTHAPPKGHNAVTTNLTPKQKKHLPLWAKAADTRRAKPARDGVSSPVQGLVDITSDCDELHSDITIPPTPPAVQEVVPKLSRKAPMHPPQRPAPVSPPAHKEHHKSPTPDPLLIPQRENPDDLVQSRRKTQNNRREKIQDKTQEERLEPQRITKEAQNPEPQSKIHEQHRPDAQRKSQPKPLRIVKQAPRRMLLCADAPIRKSGMALELDAHDTVSEIVPSNKPRKKKKLTLADLDEEFANMEAEIRQSRLRPATQPNLTSKKGKGAAALTPDGKPHPPARNFRRVKSTNDAISVESEMLSGVDIEILDAPAQHAEPPAKRSKKSPLSKNKSLSTTDVGNTPVAKKSKLSKQPSSTGKKKKGEPKKDTDMGPWSTEAFDLFDWKPPRLATTANGGESSAGIVMVNG</sequence>
<feature type="domain" description="5'-3' DNA helicase ZGRF1-like N-terminal" evidence="3">
    <location>
        <begin position="23"/>
        <end position="103"/>
    </location>
</feature>
<feature type="compositionally biased region" description="Pro residues" evidence="2">
    <location>
        <begin position="279"/>
        <end position="290"/>
    </location>
</feature>
<dbReference type="EMBL" id="ML978124">
    <property type="protein sequence ID" value="KAF2101130.1"/>
    <property type="molecule type" value="Genomic_DNA"/>
</dbReference>